<gene>
    <name evidence="4" type="ORF">BN7_865</name>
</gene>
<dbReference type="PANTHER" id="PTHR37534">
    <property type="entry name" value="TRANSCRIPTIONAL ACTIVATOR PROTEIN UGA3"/>
    <property type="match status" value="1"/>
</dbReference>
<sequence>MNVSTTPGSGERLRMLSVDNLVNQVTRNTESPLSDVVLPSDFNFSLSDANLLYNDLNDIVNSRLEEALTPTLRTYIEETSANPFNTEFSSDFDETDRPGKDIIVNIPLDYFALGDPHNHYLAFYYHDFSTTLSPLMPNIGLNPIRDVLLNYAKREPYLLYAILACGARTAFRKSSKIEDDQAYCSYLSSCLNILSENFSKENLRTETVEPMLLTILLLTSDSASSKNTKWRAHLKGAKELFKKINVQTDTINFCKNWVIGYEVLAGITNAYGGIFQSENDNLDKFISNDAGYIKSLKKLRMIDLHGFNYLNGHIIDLDLVFCQIIKILNKIRDYKKKQKQGNLPIKSHLSSDLLPNIVTYETIETLMIELNNLQNREIIHKSGIIPHSNPNHPSKTSAFQNFQSIQTITINNEPITYSWYDISHQCHTIAAKLVLMTRIMEQPKTSILVQSLVKQVLKFIEVLNQVENFDNVCITHLNFVIVLVGRSSIYPQDQELIRKFLKLGYSMGLESCEHNLGKLEKKWANNNDDDTDEEEEEDVLTW</sequence>
<feature type="region of interest" description="Disordered" evidence="3">
    <location>
        <begin position="523"/>
        <end position="542"/>
    </location>
</feature>
<dbReference type="Pfam" id="PF11951">
    <property type="entry name" value="Fungal_trans_2"/>
    <property type="match status" value="1"/>
</dbReference>
<dbReference type="GO" id="GO:0005634">
    <property type="term" value="C:nucleus"/>
    <property type="evidence" value="ECO:0007669"/>
    <property type="project" value="UniProtKB-SubCell"/>
</dbReference>
<dbReference type="InParanoid" id="K0KEJ2"/>
<name>K0KEJ2_WICCF</name>
<keyword evidence="2" id="KW-0539">Nucleus</keyword>
<dbReference type="AlphaFoldDB" id="K0KEJ2"/>
<evidence type="ECO:0000256" key="3">
    <source>
        <dbReference type="SAM" id="MobiDB-lite"/>
    </source>
</evidence>
<keyword evidence="5" id="KW-1185">Reference proteome</keyword>
<reference evidence="4 5" key="1">
    <citation type="journal article" date="2012" name="Eukaryot. Cell">
        <title>Draft genome sequence of Wickerhamomyces ciferrii NRRL Y-1031 F-60-10.</title>
        <authorList>
            <person name="Schneider J."/>
            <person name="Andrea H."/>
            <person name="Blom J."/>
            <person name="Jaenicke S."/>
            <person name="Ruckert C."/>
            <person name="Schorsch C."/>
            <person name="Szczepanowski R."/>
            <person name="Farwick M."/>
            <person name="Goesmann A."/>
            <person name="Puhler A."/>
            <person name="Schaffer S."/>
            <person name="Tauch A."/>
            <person name="Kohler T."/>
            <person name="Brinkrolf K."/>
        </authorList>
    </citation>
    <scope>NUCLEOTIDE SEQUENCE [LARGE SCALE GENOMIC DNA]</scope>
    <source>
        <strain evidence="5">ATCC 14091 / BCRC 22168 / CBS 111 / JCM 3599 / NBRC 0793 / NRRL Y-1031 F-60-10</strain>
    </source>
</reference>
<feature type="compositionally biased region" description="Acidic residues" evidence="3">
    <location>
        <begin position="527"/>
        <end position="542"/>
    </location>
</feature>
<evidence type="ECO:0000256" key="2">
    <source>
        <dbReference type="ARBA" id="ARBA00023242"/>
    </source>
</evidence>
<dbReference type="eggNOG" id="ENOG502QW5G">
    <property type="taxonomic scope" value="Eukaryota"/>
</dbReference>
<evidence type="ECO:0000256" key="1">
    <source>
        <dbReference type="ARBA" id="ARBA00004123"/>
    </source>
</evidence>
<dbReference type="FunCoup" id="K0KEJ2">
    <property type="interactions" value="72"/>
</dbReference>
<dbReference type="PANTHER" id="PTHR37534:SF49">
    <property type="entry name" value="LYSINE BIOSYNTHESIS REGULATORY PROTEIN LYS14"/>
    <property type="match status" value="1"/>
</dbReference>
<dbReference type="STRING" id="1206466.K0KEJ2"/>
<comment type="subcellular location">
    <subcellularLocation>
        <location evidence="1">Nucleus</location>
    </subcellularLocation>
</comment>
<accession>K0KEJ2</accession>
<dbReference type="GO" id="GO:0045944">
    <property type="term" value="P:positive regulation of transcription by RNA polymerase II"/>
    <property type="evidence" value="ECO:0007669"/>
    <property type="project" value="TreeGrafter"/>
</dbReference>
<comment type="caution">
    <text evidence="4">The sequence shown here is derived from an EMBL/GenBank/DDBJ whole genome shotgun (WGS) entry which is preliminary data.</text>
</comment>
<dbReference type="GO" id="GO:0000976">
    <property type="term" value="F:transcription cis-regulatory region binding"/>
    <property type="evidence" value="ECO:0007669"/>
    <property type="project" value="TreeGrafter"/>
</dbReference>
<dbReference type="HOGENOM" id="CLU_014489_1_0_1"/>
<evidence type="ECO:0000313" key="4">
    <source>
        <dbReference type="EMBL" id="CCH41326.1"/>
    </source>
</evidence>
<dbReference type="Proteomes" id="UP000009328">
    <property type="component" value="Unassembled WGS sequence"/>
</dbReference>
<proteinExistence type="predicted"/>
<evidence type="ECO:0000313" key="5">
    <source>
        <dbReference type="Proteomes" id="UP000009328"/>
    </source>
</evidence>
<dbReference type="GO" id="GO:0003700">
    <property type="term" value="F:DNA-binding transcription factor activity"/>
    <property type="evidence" value="ECO:0007669"/>
    <property type="project" value="TreeGrafter"/>
</dbReference>
<dbReference type="EMBL" id="CAIF01000017">
    <property type="protein sequence ID" value="CCH41326.1"/>
    <property type="molecule type" value="Genomic_DNA"/>
</dbReference>
<protein>
    <submittedName>
        <fullName evidence="4">Lysine biosynthesis regulatory protein</fullName>
    </submittedName>
</protein>
<organism evidence="4 5">
    <name type="scientific">Wickerhamomyces ciferrii (strain ATCC 14091 / BCRC 22168 / CBS 111 / JCM 3599 / NBRC 0793 / NRRL Y-1031 F-60-10)</name>
    <name type="common">Yeast</name>
    <name type="synonym">Pichia ciferrii</name>
    <dbReference type="NCBI Taxonomy" id="1206466"/>
    <lineage>
        <taxon>Eukaryota</taxon>
        <taxon>Fungi</taxon>
        <taxon>Dikarya</taxon>
        <taxon>Ascomycota</taxon>
        <taxon>Saccharomycotina</taxon>
        <taxon>Saccharomycetes</taxon>
        <taxon>Phaffomycetales</taxon>
        <taxon>Wickerhamomycetaceae</taxon>
        <taxon>Wickerhamomyces</taxon>
    </lineage>
</organism>
<dbReference type="InterPro" id="IPR021858">
    <property type="entry name" value="Fun_TF"/>
</dbReference>